<keyword evidence="3" id="KW-1185">Reference proteome</keyword>
<organism evidence="2 3">
    <name type="scientific">Pseudoduganella aquatica</name>
    <dbReference type="NCBI Taxonomy" id="2660641"/>
    <lineage>
        <taxon>Bacteria</taxon>
        <taxon>Pseudomonadati</taxon>
        <taxon>Pseudomonadota</taxon>
        <taxon>Betaproteobacteria</taxon>
        <taxon>Burkholderiales</taxon>
        <taxon>Oxalobacteraceae</taxon>
        <taxon>Telluria group</taxon>
        <taxon>Pseudoduganella</taxon>
    </lineage>
</organism>
<proteinExistence type="predicted"/>
<dbReference type="AlphaFoldDB" id="A0A7X4HDW1"/>
<accession>A0A7X4HDW1</accession>
<gene>
    <name evidence="2" type="ORF">GTP77_18945</name>
</gene>
<protein>
    <submittedName>
        <fullName evidence="2">Stability determinant</fullName>
    </submittedName>
</protein>
<comment type="caution">
    <text evidence="2">The sequence shown here is derived from an EMBL/GenBank/DDBJ whole genome shotgun (WGS) entry which is preliminary data.</text>
</comment>
<dbReference type="Pfam" id="PF21217">
    <property type="entry name" value="PaaA2"/>
    <property type="match status" value="1"/>
</dbReference>
<reference evidence="2 3" key="1">
    <citation type="submission" date="2019-12" db="EMBL/GenBank/DDBJ databases">
        <title>Novel species isolated from a subtropical stream in China.</title>
        <authorList>
            <person name="Lu H."/>
        </authorList>
    </citation>
    <scope>NUCLEOTIDE SEQUENCE [LARGE SCALE GENOMIC DNA]</scope>
    <source>
        <strain evidence="2 3">FT127W</strain>
    </source>
</reference>
<evidence type="ECO:0000259" key="1">
    <source>
        <dbReference type="Pfam" id="PF21217"/>
    </source>
</evidence>
<dbReference type="RefSeq" id="WP_161073710.1">
    <property type="nucleotide sequence ID" value="NZ_CP086370.1"/>
</dbReference>
<dbReference type="EMBL" id="WWCU01000023">
    <property type="protein sequence ID" value="MYN09404.1"/>
    <property type="molecule type" value="Genomic_DNA"/>
</dbReference>
<evidence type="ECO:0000313" key="3">
    <source>
        <dbReference type="Proteomes" id="UP000450676"/>
    </source>
</evidence>
<sequence>MSTILSPIESEFATAEEAEAYDRWFRAKVEASLADQRPPSPHDEVMAKLRGIIDAKRSTHASDPLAR</sequence>
<evidence type="ECO:0000313" key="2">
    <source>
        <dbReference type="EMBL" id="MYN09404.1"/>
    </source>
</evidence>
<name>A0A7X4HDW1_9BURK</name>
<dbReference type="Gene3D" id="6.20.450.20">
    <property type="match status" value="1"/>
</dbReference>
<dbReference type="InterPro" id="IPR048851">
    <property type="entry name" value="PaaA2_dom"/>
</dbReference>
<dbReference type="Proteomes" id="UP000450676">
    <property type="component" value="Unassembled WGS sequence"/>
</dbReference>
<feature type="domain" description="Stability determinant" evidence="1">
    <location>
        <begin position="16"/>
        <end position="47"/>
    </location>
</feature>